<dbReference type="InterPro" id="IPR000387">
    <property type="entry name" value="Tyr_Pase_dom"/>
</dbReference>
<dbReference type="InterPro" id="IPR029021">
    <property type="entry name" value="Prot-tyrosine_phosphatase-like"/>
</dbReference>
<name>A0A495DM65_9PROT</name>
<gene>
    <name evidence="3" type="ORF">C7435_0451</name>
</gene>
<dbReference type="EMBL" id="RBIM01000001">
    <property type="protein sequence ID" value="RKR04008.1"/>
    <property type="molecule type" value="Genomic_DNA"/>
</dbReference>
<dbReference type="InterPro" id="IPR055214">
    <property type="entry name" value="PTP-NADK"/>
</dbReference>
<feature type="region of interest" description="Disordered" evidence="1">
    <location>
        <begin position="1"/>
        <end position="28"/>
    </location>
</feature>
<dbReference type="Pfam" id="PF22741">
    <property type="entry name" value="PTP-NADK"/>
    <property type="match status" value="1"/>
</dbReference>
<dbReference type="Gene3D" id="3.90.190.10">
    <property type="entry name" value="Protein tyrosine phosphatase superfamily"/>
    <property type="match status" value="1"/>
</dbReference>
<evidence type="ECO:0000313" key="3">
    <source>
        <dbReference type="EMBL" id="RKR04008.1"/>
    </source>
</evidence>
<evidence type="ECO:0000256" key="1">
    <source>
        <dbReference type="SAM" id="MobiDB-lite"/>
    </source>
</evidence>
<dbReference type="OrthoDB" id="9814896at2"/>
<sequence>MARGCVGAETSLNALPDERPSMPYDLNDPKDRERAWQDYLWKDHGILRQKFHNMHEVGGGMWRANQPSPERLEQLAAVGFKTILNIRGTQPGVCYYDLEKEACERFGLEMIDMPFGSREAPYVDRMQRAVKIFDSIEYPALIHCKSGADRAGIISVLYALTKLKLPYDEAITHLSLKYLHVKAGKTGVLDYFFECYRAYNEATPIDFMDWVENVYDRETVQAGFMSSWWGNFLTDKLLRRE</sequence>
<dbReference type="AlphaFoldDB" id="A0A495DM65"/>
<organism evidence="3 4">
    <name type="scientific">Maricaulis maris</name>
    <dbReference type="NCBI Taxonomy" id="74318"/>
    <lineage>
        <taxon>Bacteria</taxon>
        <taxon>Pseudomonadati</taxon>
        <taxon>Pseudomonadota</taxon>
        <taxon>Alphaproteobacteria</taxon>
        <taxon>Maricaulales</taxon>
        <taxon>Maricaulaceae</taxon>
        <taxon>Maricaulis</taxon>
    </lineage>
</organism>
<proteinExistence type="predicted"/>
<dbReference type="RefSeq" id="WP_121209854.1">
    <property type="nucleotide sequence ID" value="NZ_RBIM01000001.1"/>
</dbReference>
<dbReference type="Proteomes" id="UP000273675">
    <property type="component" value="Unassembled WGS sequence"/>
</dbReference>
<accession>A0A495DM65</accession>
<reference evidence="3 4" key="1">
    <citation type="submission" date="2018-10" db="EMBL/GenBank/DDBJ databases">
        <title>Genomic Encyclopedia of Type Strains, Phase IV (KMG-IV): sequencing the most valuable type-strain genomes for metagenomic binning, comparative biology and taxonomic classification.</title>
        <authorList>
            <person name="Goeker M."/>
        </authorList>
    </citation>
    <scope>NUCLEOTIDE SEQUENCE [LARGE SCALE GENOMIC DNA]</scope>
    <source>
        <strain evidence="3 4">DSM 4734</strain>
    </source>
</reference>
<dbReference type="PROSITE" id="PS50056">
    <property type="entry name" value="TYR_PHOSPHATASE_2"/>
    <property type="match status" value="1"/>
</dbReference>
<feature type="domain" description="Tyrosine specific protein phosphatases" evidence="2">
    <location>
        <begin position="120"/>
        <end position="174"/>
    </location>
</feature>
<keyword evidence="3" id="KW-0378">Hydrolase</keyword>
<dbReference type="GO" id="GO:0016787">
    <property type="term" value="F:hydrolase activity"/>
    <property type="evidence" value="ECO:0007669"/>
    <property type="project" value="UniProtKB-KW"/>
</dbReference>
<comment type="caution">
    <text evidence="3">The sequence shown here is derived from an EMBL/GenBank/DDBJ whole genome shotgun (WGS) entry which is preliminary data.</text>
</comment>
<protein>
    <submittedName>
        <fullName evidence="3">Protein tyrosine phosphatase (PTP) superfamily phosphohydrolase (DUF442 family)</fullName>
    </submittedName>
</protein>
<evidence type="ECO:0000313" key="4">
    <source>
        <dbReference type="Proteomes" id="UP000273675"/>
    </source>
</evidence>
<evidence type="ECO:0000259" key="2">
    <source>
        <dbReference type="PROSITE" id="PS50056"/>
    </source>
</evidence>
<dbReference type="SUPFAM" id="SSF52799">
    <property type="entry name" value="(Phosphotyrosine protein) phosphatases II"/>
    <property type="match status" value="1"/>
</dbReference>